<dbReference type="PANTHER" id="PTHR43308:SF5">
    <property type="entry name" value="S-LAYER PROTEIN _ PEPTIDOGLYCAN ENDO-BETA-N-ACETYLGLUCOSAMINIDASE"/>
    <property type="match status" value="1"/>
</dbReference>
<feature type="compositionally biased region" description="Low complexity" evidence="1">
    <location>
        <begin position="446"/>
        <end position="455"/>
    </location>
</feature>
<evidence type="ECO:0000256" key="1">
    <source>
        <dbReference type="SAM" id="MobiDB-lite"/>
    </source>
</evidence>
<dbReference type="PROSITE" id="PS51272">
    <property type="entry name" value="SLH"/>
    <property type="match status" value="3"/>
</dbReference>
<name>A0ABT6TMS9_9BACL</name>
<reference evidence="3" key="1">
    <citation type="submission" date="2023-04" db="EMBL/GenBank/DDBJ databases">
        <title>Comparative genomic analysis of Cohnella hashimotonis sp. nov., isolated from the International Space Station.</title>
        <authorList>
            <person name="Venkateswaran K."/>
            <person name="Simpson A."/>
        </authorList>
    </citation>
    <scope>NUCLEOTIDE SEQUENCE</scope>
    <source>
        <strain evidence="3">F6_2S_P_1</strain>
    </source>
</reference>
<feature type="region of interest" description="Disordered" evidence="1">
    <location>
        <begin position="423"/>
        <end position="455"/>
    </location>
</feature>
<sequence>MTKIGYLPVNNTHGDTSVYKDPGVIVEYNSGAITDIVTATQVVDSFSGGIADVTSVVSSVYNGSGAITAIPADISTVMTVTDEDGNTVTGLRAFDQAGNELIADEYGWYPSNGKPIVFQPLMPGGKYKVAASTTFEASTTTPGTAEETENVTLPTAGDNVAAGKDTDHPGKTTITVNPSSTLARYAIADADGNVVSDWITGTGSDIAFDNLEPGTAYQVVTVPVDMTGEPPETGLSGTSVTTPEYPVMGGVVSIGGTAKTGQSLTANLSGITYTPNVSGNVPTYQWYRDGVAITNATGASYTLTEDDLGANITVKVTADGVHAIGSVTSAATAKVVKSDGAAAPVAPTEDSKTATSITLKAASGQEYSMDGGVTWQDSPTFNGLTPDTEYSFVTRVKETATQNASAISAATVIRTPAWISTGNNTTTVTPKPEDAGLETSVNGKDGLLATGKTATTGDRTTTTVQVDLNKLNEALTQGNGQQLTIHSPKDGDVKVDGLTAETVKQLADKDASLAISNPLAIYPVPGGKMDLSEVSKQLGNAALGDIAVHIDIVRSSDTLINNAKNKASAEGYELLVPPVDLDLTFSHEGKTIRSEQLNGYAEKYIALPEGIDPNRITTGVIVNPDGSVFHVPTVVTKISNRYYALINDLHSHGSYSVIWNPQDFDDVKSHWGKADVNNIAARLDLEGTGNNTFSPNRSVTRSEFSQIVVAGLGLMRQNAPQNRFPDIPGSVWYGNAVTIANEFDIVRGYDDGNFYGDQQITREQGIAMIARAYNLIDPQAALSEAEIASLLAKYEDASSVSKWARADAARLISAGIVEGNGLQLLSPQSNMTRAEVTALIARLLKTTDLIDK</sequence>
<protein>
    <submittedName>
        <fullName evidence="3">S-layer homology domain-containing protein</fullName>
    </submittedName>
</protein>
<feature type="domain" description="SLH" evidence="2">
    <location>
        <begin position="659"/>
        <end position="719"/>
    </location>
</feature>
<dbReference type="InterPro" id="IPR001119">
    <property type="entry name" value="SLH_dom"/>
</dbReference>
<feature type="domain" description="SLH" evidence="2">
    <location>
        <begin position="791"/>
        <end position="852"/>
    </location>
</feature>
<dbReference type="InterPro" id="IPR051465">
    <property type="entry name" value="Cell_Envelope_Struct_Comp"/>
</dbReference>
<dbReference type="Pfam" id="PF00395">
    <property type="entry name" value="SLH"/>
    <property type="match status" value="3"/>
</dbReference>
<proteinExistence type="predicted"/>
<dbReference type="Proteomes" id="UP001161691">
    <property type="component" value="Unassembled WGS sequence"/>
</dbReference>
<dbReference type="PANTHER" id="PTHR43308">
    <property type="entry name" value="OUTER MEMBRANE PROTEIN ALPHA-RELATED"/>
    <property type="match status" value="1"/>
</dbReference>
<evidence type="ECO:0000259" key="2">
    <source>
        <dbReference type="PROSITE" id="PS51272"/>
    </source>
</evidence>
<gene>
    <name evidence="3" type="ORF">KB449_24075</name>
</gene>
<dbReference type="RefSeq" id="WP_282910788.1">
    <property type="nucleotide sequence ID" value="NZ_JAGRPV010000001.1"/>
</dbReference>
<evidence type="ECO:0000313" key="3">
    <source>
        <dbReference type="EMBL" id="MDI4648050.1"/>
    </source>
</evidence>
<organism evidence="3 4">
    <name type="scientific">Cohnella hashimotonis</name>
    <dbReference type="NCBI Taxonomy" id="2826895"/>
    <lineage>
        <taxon>Bacteria</taxon>
        <taxon>Bacillati</taxon>
        <taxon>Bacillota</taxon>
        <taxon>Bacilli</taxon>
        <taxon>Bacillales</taxon>
        <taxon>Paenibacillaceae</taxon>
        <taxon>Cohnella</taxon>
    </lineage>
</organism>
<accession>A0ABT6TMS9</accession>
<evidence type="ECO:0000313" key="4">
    <source>
        <dbReference type="Proteomes" id="UP001161691"/>
    </source>
</evidence>
<dbReference type="EMBL" id="JAGRPV010000001">
    <property type="protein sequence ID" value="MDI4648050.1"/>
    <property type="molecule type" value="Genomic_DNA"/>
</dbReference>
<keyword evidence="4" id="KW-1185">Reference proteome</keyword>
<comment type="caution">
    <text evidence="3">The sequence shown here is derived from an EMBL/GenBank/DDBJ whole genome shotgun (WGS) entry which is preliminary data.</text>
</comment>
<feature type="domain" description="SLH" evidence="2">
    <location>
        <begin position="720"/>
        <end position="783"/>
    </location>
</feature>
<dbReference type="Gene3D" id="2.60.40.2700">
    <property type="match status" value="1"/>
</dbReference>